<reference evidence="1" key="1">
    <citation type="submission" date="2023-07" db="EMBL/GenBank/DDBJ databases">
        <title>Sequencing the genomes of 1000 actinobacteria strains.</title>
        <authorList>
            <person name="Klenk H.-P."/>
        </authorList>
    </citation>
    <scope>NUCLEOTIDE SEQUENCE</scope>
    <source>
        <strain evidence="1">DSM 44707</strain>
    </source>
</reference>
<dbReference type="Proteomes" id="UP001183643">
    <property type="component" value="Unassembled WGS sequence"/>
</dbReference>
<comment type="caution">
    <text evidence="1">The sequence shown here is derived from an EMBL/GenBank/DDBJ whole genome shotgun (WGS) entry which is preliminary data.</text>
</comment>
<gene>
    <name evidence="1" type="ORF">J2S41_003857</name>
</gene>
<evidence type="ECO:0000313" key="1">
    <source>
        <dbReference type="EMBL" id="MDR7277079.1"/>
    </source>
</evidence>
<accession>A0AAE4CBM4</accession>
<sequence length="74" mass="7823">MSTVLTNLGSRLLGRLLPQEEAGACTICPGPCGNAYYYICSGGTLWYANCSRVYSCDCGCIPSSCTYLYAVGSC</sequence>
<protein>
    <submittedName>
        <fullName evidence="1">Uncharacterized protein</fullName>
    </submittedName>
</protein>
<evidence type="ECO:0000313" key="2">
    <source>
        <dbReference type="Proteomes" id="UP001183643"/>
    </source>
</evidence>
<name>A0AAE4CBM4_9ACTN</name>
<proteinExistence type="predicted"/>
<organism evidence="1 2">
    <name type="scientific">Catenuloplanes atrovinosus</name>
    <dbReference type="NCBI Taxonomy" id="137266"/>
    <lineage>
        <taxon>Bacteria</taxon>
        <taxon>Bacillati</taxon>
        <taxon>Actinomycetota</taxon>
        <taxon>Actinomycetes</taxon>
        <taxon>Micromonosporales</taxon>
        <taxon>Micromonosporaceae</taxon>
        <taxon>Catenuloplanes</taxon>
    </lineage>
</organism>
<keyword evidence="2" id="KW-1185">Reference proteome</keyword>
<dbReference type="EMBL" id="JAVDYB010000001">
    <property type="protein sequence ID" value="MDR7277079.1"/>
    <property type="molecule type" value="Genomic_DNA"/>
</dbReference>
<dbReference type="AlphaFoldDB" id="A0AAE4CBM4"/>